<evidence type="ECO:0000256" key="6">
    <source>
        <dbReference type="ARBA" id="ARBA00021844"/>
    </source>
</evidence>
<comment type="pathway">
    <text evidence="3 15">Glycan metabolism; bacterial cellulose biosynthesis.</text>
</comment>
<organism evidence="16 17">
    <name type="scientific">Herbaspirillum frisingense</name>
    <dbReference type="NCBI Taxonomy" id="92645"/>
    <lineage>
        <taxon>Bacteria</taxon>
        <taxon>Pseudomonadati</taxon>
        <taxon>Pseudomonadota</taxon>
        <taxon>Betaproteobacteria</taxon>
        <taxon>Burkholderiales</taxon>
        <taxon>Oxalobacteraceae</taxon>
        <taxon>Herbaspirillum</taxon>
    </lineage>
</organism>
<proteinExistence type="inferred from homology"/>
<feature type="signal peptide" evidence="15">
    <location>
        <begin position="1"/>
        <end position="37"/>
    </location>
</feature>
<dbReference type="EMBL" id="JAVDSJ010000005">
    <property type="protein sequence ID" value="MDR6585984.1"/>
    <property type="molecule type" value="Genomic_DNA"/>
</dbReference>
<keyword evidence="8 15" id="KW-0997">Cell inner membrane</keyword>
<protein>
    <recommendedName>
        <fullName evidence="6 15">Cyclic di-GMP-binding protein</fullName>
    </recommendedName>
    <alternativeName>
        <fullName evidence="14 15">Cellulose synthase regulatory subunit</fullName>
    </alternativeName>
</protein>
<evidence type="ECO:0000256" key="9">
    <source>
        <dbReference type="ARBA" id="ARBA00022636"/>
    </source>
</evidence>
<evidence type="ECO:0000256" key="2">
    <source>
        <dbReference type="ARBA" id="ARBA00004377"/>
    </source>
</evidence>
<evidence type="ECO:0000256" key="14">
    <source>
        <dbReference type="ARBA" id="ARBA00033444"/>
    </source>
</evidence>
<comment type="caution">
    <text evidence="16">The sequence shown here is derived from an EMBL/GenBank/DDBJ whole genome shotgun (WGS) entry which is preliminary data.</text>
</comment>
<evidence type="ECO:0000256" key="12">
    <source>
        <dbReference type="ARBA" id="ARBA00022989"/>
    </source>
</evidence>
<keyword evidence="12 15" id="KW-1133">Transmembrane helix</keyword>
<reference evidence="16 17" key="1">
    <citation type="submission" date="2023-07" db="EMBL/GenBank/DDBJ databases">
        <title>Sorghum-associated microbial communities from plants grown in Nebraska, USA.</title>
        <authorList>
            <person name="Schachtman D."/>
        </authorList>
    </citation>
    <scope>NUCLEOTIDE SEQUENCE [LARGE SCALE GENOMIC DNA]</scope>
    <source>
        <strain evidence="16 17">596</strain>
    </source>
</reference>
<evidence type="ECO:0000256" key="4">
    <source>
        <dbReference type="ARBA" id="ARBA00010714"/>
    </source>
</evidence>
<dbReference type="RefSeq" id="WP_102661176.1">
    <property type="nucleotide sequence ID" value="NZ_JAVDSJ010000005.1"/>
</dbReference>
<evidence type="ECO:0000256" key="3">
    <source>
        <dbReference type="ARBA" id="ARBA00005186"/>
    </source>
</evidence>
<evidence type="ECO:0000256" key="15">
    <source>
        <dbReference type="RuleBase" id="RU365021"/>
    </source>
</evidence>
<keyword evidence="15" id="KW-0732">Signal</keyword>
<keyword evidence="10 15" id="KW-0812">Transmembrane</keyword>
<evidence type="ECO:0000313" key="16">
    <source>
        <dbReference type="EMBL" id="MDR6585984.1"/>
    </source>
</evidence>
<keyword evidence="13 15" id="KW-0472">Membrane</keyword>
<evidence type="ECO:0000256" key="5">
    <source>
        <dbReference type="ARBA" id="ARBA00011437"/>
    </source>
</evidence>
<comment type="similarity">
    <text evidence="4 15">Belongs to the AcsB/BcsB family.</text>
</comment>
<sequence length="770" mass="82138">MKNKQSPGKNPTFRRRSICLIMAGVVASGSLPIQALAAAAAAPAAPSAAGGATGAATSPMAGDPYNFSLTQLGRGYPITLHGVDATDSVGFDVPANQVVTGANVTLQYTYSPALLPDLSQINVMVNDVVAGSIPLPKENAGALQTSKVEIPAKLITEFNRLSLQFIGHYTMGCENPLHSSLWARVSNESVLALQTTPLPMKDDLSMMPLPFFDRRDMRMLNLPFVFAAAPDNGTLEAAGTLSSWFGALASYRGSRFPVQINALPAKGNGVVLVSSEGASQIGALEIAAPKGPTLTMVTNPNDPNGKLLLVTGRNAEEVKRAAAAAALGNKAVAGNSVVIDKLQPVAPRKPYDAPNWLPTDRPVKLSELIDAKRLNVSGYNPGDITIPLNFPPALSSWRQDGAKLDLHYRYTPQPRSSNSSLIVSFNDGLIKSDVLLPRDKLDQGLLAAIKSDALEREMSVRLPLETAALQSRLQLRYMYDYVKQGECADIIIDNVRGSIDPESTIDLRGYDHFMAMPNLGVFKDAGFPFTRMADLSETAVVLPDNASDADLAAYLTALGRFGSATGYPATGVAVTQAAQIAKFADKDLLVMASGQNQPLLKQWADHLPTLVTGDKQRFDLSDLALRVGGWLGLDPKAAQRRTRLQMAFSGGDPTSYLTGFESPLDGSRSVVVLAGGDKLGLSQIMSALASKEAESGAVQGSLVAVRGESIEPLLAEQQYFVGSMSPLRMLRWWLSQHVVSMFLMVALGILLLGGLAYLTLRAKARKRLNA</sequence>
<evidence type="ECO:0000256" key="7">
    <source>
        <dbReference type="ARBA" id="ARBA00022475"/>
    </source>
</evidence>
<evidence type="ECO:0000256" key="10">
    <source>
        <dbReference type="ARBA" id="ARBA00022692"/>
    </source>
</evidence>
<dbReference type="InterPro" id="IPR018513">
    <property type="entry name" value="Cell_synthase_bac"/>
</dbReference>
<feature type="chain" id="PRO_5045007911" description="Cyclic di-GMP-binding protein" evidence="15">
    <location>
        <begin position="38"/>
        <end position="770"/>
    </location>
</feature>
<dbReference type="InterPro" id="IPR003920">
    <property type="entry name" value="Cell_synth_B"/>
</dbReference>
<name>A0ABU1PJ88_9BURK</name>
<dbReference type="Pfam" id="PF03170">
    <property type="entry name" value="BcsB"/>
    <property type="match status" value="1"/>
</dbReference>
<comment type="subcellular location">
    <subcellularLocation>
        <location evidence="2">Cell inner membrane</location>
        <topology evidence="2">Single-pass membrane protein</topology>
    </subcellularLocation>
</comment>
<evidence type="ECO:0000256" key="11">
    <source>
        <dbReference type="ARBA" id="ARBA00022916"/>
    </source>
</evidence>
<evidence type="ECO:0000256" key="1">
    <source>
        <dbReference type="ARBA" id="ARBA00002057"/>
    </source>
</evidence>
<feature type="transmembrane region" description="Helical" evidence="15">
    <location>
        <begin position="738"/>
        <end position="760"/>
    </location>
</feature>
<gene>
    <name evidence="16" type="ORF">J2W50_004202</name>
</gene>
<keyword evidence="17" id="KW-1185">Reference proteome</keyword>
<dbReference type="PRINTS" id="PR01440">
    <property type="entry name" value="CELLSNTHASEB"/>
</dbReference>
<evidence type="ECO:0000256" key="13">
    <source>
        <dbReference type="ARBA" id="ARBA00023136"/>
    </source>
</evidence>
<dbReference type="Gene3D" id="2.60.120.260">
    <property type="entry name" value="Galactose-binding domain-like"/>
    <property type="match status" value="2"/>
</dbReference>
<keyword evidence="11 15" id="KW-0135">Cellulose biosynthesis</keyword>
<dbReference type="PANTHER" id="PTHR39083:SF1">
    <property type="entry name" value="CYCLIC DI-GMP-BINDING PROTEIN"/>
    <property type="match status" value="1"/>
</dbReference>
<comment type="subunit">
    <text evidence="5 15">Tightly associated with the cellulose synthase catalytic subunit.</text>
</comment>
<keyword evidence="7 15" id="KW-1003">Cell membrane</keyword>
<evidence type="ECO:0000256" key="8">
    <source>
        <dbReference type="ARBA" id="ARBA00022519"/>
    </source>
</evidence>
<dbReference type="PANTHER" id="PTHR39083">
    <property type="entry name" value="CYCLIC DI-GMP-BINDING PROTEIN"/>
    <property type="match status" value="1"/>
</dbReference>
<dbReference type="Proteomes" id="UP001260715">
    <property type="component" value="Unassembled WGS sequence"/>
</dbReference>
<dbReference type="NCBIfam" id="NF008330">
    <property type="entry name" value="PRK11114.2-4"/>
    <property type="match status" value="1"/>
</dbReference>
<comment type="function">
    <text evidence="1 15">Binds the cellulose synthase activator, bis-(3'-5') cyclic diguanylic acid (c-di-GMP).</text>
</comment>
<accession>A0ABU1PJ88</accession>
<evidence type="ECO:0000313" key="17">
    <source>
        <dbReference type="Proteomes" id="UP001260715"/>
    </source>
</evidence>
<dbReference type="NCBIfam" id="NF008323">
    <property type="entry name" value="PRK11114.1-1"/>
    <property type="match status" value="1"/>
</dbReference>
<keyword evidence="9 15" id="KW-0973">c-di-GMP</keyword>